<evidence type="ECO:0000256" key="4">
    <source>
        <dbReference type="ARBA" id="ARBA00023136"/>
    </source>
</evidence>
<dbReference type="InterPro" id="IPR036259">
    <property type="entry name" value="MFS_trans_sf"/>
</dbReference>
<dbReference type="EMBL" id="NFSB01000091">
    <property type="protein sequence ID" value="OUM22975.1"/>
    <property type="molecule type" value="Genomic_DNA"/>
</dbReference>
<dbReference type="GO" id="GO:0005886">
    <property type="term" value="C:plasma membrane"/>
    <property type="evidence" value="ECO:0007669"/>
    <property type="project" value="TreeGrafter"/>
</dbReference>
<feature type="transmembrane region" description="Helical" evidence="5">
    <location>
        <begin position="98"/>
        <end position="120"/>
    </location>
</feature>
<feature type="transmembrane region" description="Helical" evidence="5">
    <location>
        <begin position="242"/>
        <end position="263"/>
    </location>
</feature>
<comment type="subcellular location">
    <subcellularLocation>
        <location evidence="1">Membrane</location>
        <topology evidence="1">Multi-pass membrane protein</topology>
    </subcellularLocation>
</comment>
<feature type="domain" description="Major facilitator superfamily (MFS) profile" evidence="6">
    <location>
        <begin position="8"/>
        <end position="419"/>
    </location>
</feature>
<protein>
    <submittedName>
        <fullName evidence="7">4-hydroxybenzoate transporter</fullName>
    </submittedName>
</protein>
<feature type="transmembrane region" description="Helical" evidence="5">
    <location>
        <begin position="394"/>
        <end position="414"/>
    </location>
</feature>
<dbReference type="PANTHER" id="PTHR23508:SF10">
    <property type="entry name" value="CARBOXYLIC ACID TRANSPORTER PROTEIN HOMOLOG"/>
    <property type="match status" value="1"/>
</dbReference>
<accession>A0A1Y3KBF4</accession>
<evidence type="ECO:0000313" key="7">
    <source>
        <dbReference type="EMBL" id="OUM22975.1"/>
    </source>
</evidence>
<keyword evidence="2 5" id="KW-0812">Transmembrane</keyword>
<feature type="transmembrane region" description="Helical" evidence="5">
    <location>
        <begin position="44"/>
        <end position="66"/>
    </location>
</feature>
<evidence type="ECO:0000259" key="6">
    <source>
        <dbReference type="PROSITE" id="PS50850"/>
    </source>
</evidence>
<dbReference type="InterPro" id="IPR005829">
    <property type="entry name" value="Sugar_transporter_CS"/>
</dbReference>
<reference evidence="7 8" key="1">
    <citation type="submission" date="2017-05" db="EMBL/GenBank/DDBJ databases">
        <title>Whole genome sequence of Pseudomonas putida isolate 1312 commercialized as a biostimulant.</title>
        <authorList>
            <person name="Crovadore J."/>
            <person name="Blanc P."/>
            <person name="Chablais R."/>
            <person name="Cochard B."/>
            <person name="Grizard D."/>
            <person name="Lefort F."/>
        </authorList>
    </citation>
    <scope>NUCLEOTIDE SEQUENCE [LARGE SCALE GENOMIC DNA]</scope>
    <source>
        <strain evidence="7 8">1312</strain>
    </source>
</reference>
<keyword evidence="3 5" id="KW-1133">Transmembrane helix</keyword>
<dbReference type="InterPro" id="IPR011701">
    <property type="entry name" value="MFS"/>
</dbReference>
<sequence length="431" mass="44732">MSSYQVLVFSLCFLVAMLDGFDTQAIAYTGPALMTAFNLAPGELAPVMTSGVIGMAIGAMTLGLLGDRVGRRPAILGAVFLFACATLATAFAQNVTHIVILRFLAGLGMGGATPLLLALAAEYGPARHRGSITTGVLLGLPGGAILGGLLAAKLMPHIGWQGIYVIGGIAPLALLIALAVLLPESMQLQVAKGIHVDRARRTLQRITRQPVPEHARLTIHEQTVSKASVSALFAGGLARNTVAVWLTYLFNWVAWFMLLSWLPTVLKSAGLAADLAPYGTVTVNAVFIACAIPLSILLPRLNTRSILLVMLATGIVVAFGLGLAGQQWPLVFVLIGLAGFGIGGQQLALNYLIVTAYPTALRATATGWAIGVGRAGAIIGSAIGGVVLESIGPSGYFASLALPLILAVAAVMIIRVSRDDSQLSKAYVSAH</sequence>
<feature type="transmembrane region" description="Helical" evidence="5">
    <location>
        <begin position="275"/>
        <end position="298"/>
    </location>
</feature>
<dbReference type="PANTHER" id="PTHR23508">
    <property type="entry name" value="CARBOXYLIC ACID TRANSPORTER PROTEIN HOMOLOG"/>
    <property type="match status" value="1"/>
</dbReference>
<dbReference type="PROSITE" id="PS00217">
    <property type="entry name" value="SUGAR_TRANSPORT_2"/>
    <property type="match status" value="1"/>
</dbReference>
<feature type="transmembrane region" description="Helical" evidence="5">
    <location>
        <begin position="305"/>
        <end position="324"/>
    </location>
</feature>
<evidence type="ECO:0000256" key="3">
    <source>
        <dbReference type="ARBA" id="ARBA00022989"/>
    </source>
</evidence>
<dbReference type="PROSITE" id="PS50850">
    <property type="entry name" value="MFS"/>
    <property type="match status" value="1"/>
</dbReference>
<feature type="transmembrane region" description="Helical" evidence="5">
    <location>
        <begin position="330"/>
        <end position="353"/>
    </location>
</feature>
<keyword evidence="4 5" id="KW-0472">Membrane</keyword>
<name>A0A1Y3KBF4_PSEPU</name>
<dbReference type="Gene3D" id="1.20.1250.20">
    <property type="entry name" value="MFS general substrate transporter like domains"/>
    <property type="match status" value="1"/>
</dbReference>
<dbReference type="AlphaFoldDB" id="A0A1Y3KBF4"/>
<evidence type="ECO:0000256" key="5">
    <source>
        <dbReference type="SAM" id="Phobius"/>
    </source>
</evidence>
<dbReference type="Proteomes" id="UP000196082">
    <property type="component" value="Unassembled WGS sequence"/>
</dbReference>
<proteinExistence type="predicted"/>
<dbReference type="InterPro" id="IPR020846">
    <property type="entry name" value="MFS_dom"/>
</dbReference>
<organism evidence="7 8">
    <name type="scientific">Pseudomonas putida</name>
    <name type="common">Arthrobacter siderocapsulatus</name>
    <dbReference type="NCBI Taxonomy" id="303"/>
    <lineage>
        <taxon>Bacteria</taxon>
        <taxon>Pseudomonadati</taxon>
        <taxon>Pseudomonadota</taxon>
        <taxon>Gammaproteobacteria</taxon>
        <taxon>Pseudomonadales</taxon>
        <taxon>Pseudomonadaceae</taxon>
        <taxon>Pseudomonas</taxon>
    </lineage>
</organism>
<gene>
    <name evidence="7" type="ORF">B8W72_29945</name>
</gene>
<dbReference type="GO" id="GO:0046943">
    <property type="term" value="F:carboxylic acid transmembrane transporter activity"/>
    <property type="evidence" value="ECO:0007669"/>
    <property type="project" value="TreeGrafter"/>
</dbReference>
<comment type="caution">
    <text evidence="7">The sequence shown here is derived from an EMBL/GenBank/DDBJ whole genome shotgun (WGS) entry which is preliminary data.</text>
</comment>
<dbReference type="Pfam" id="PF07690">
    <property type="entry name" value="MFS_1"/>
    <property type="match status" value="1"/>
</dbReference>
<feature type="transmembrane region" description="Helical" evidence="5">
    <location>
        <begin position="158"/>
        <end position="182"/>
    </location>
</feature>
<dbReference type="SUPFAM" id="SSF103473">
    <property type="entry name" value="MFS general substrate transporter"/>
    <property type="match status" value="1"/>
</dbReference>
<feature type="transmembrane region" description="Helical" evidence="5">
    <location>
        <begin position="132"/>
        <end position="152"/>
    </location>
</feature>
<feature type="transmembrane region" description="Helical" evidence="5">
    <location>
        <begin position="365"/>
        <end position="388"/>
    </location>
</feature>
<evidence type="ECO:0000256" key="2">
    <source>
        <dbReference type="ARBA" id="ARBA00022692"/>
    </source>
</evidence>
<evidence type="ECO:0000313" key="8">
    <source>
        <dbReference type="Proteomes" id="UP000196082"/>
    </source>
</evidence>
<feature type="transmembrane region" description="Helical" evidence="5">
    <location>
        <begin position="73"/>
        <end position="92"/>
    </location>
</feature>
<evidence type="ECO:0000256" key="1">
    <source>
        <dbReference type="ARBA" id="ARBA00004141"/>
    </source>
</evidence>